<organism evidence="5 6">
    <name type="scientific">Cuscuta campestris</name>
    <dbReference type="NCBI Taxonomy" id="132261"/>
    <lineage>
        <taxon>Eukaryota</taxon>
        <taxon>Viridiplantae</taxon>
        <taxon>Streptophyta</taxon>
        <taxon>Embryophyta</taxon>
        <taxon>Tracheophyta</taxon>
        <taxon>Spermatophyta</taxon>
        <taxon>Magnoliopsida</taxon>
        <taxon>eudicotyledons</taxon>
        <taxon>Gunneridae</taxon>
        <taxon>Pentapetalae</taxon>
        <taxon>asterids</taxon>
        <taxon>lamiids</taxon>
        <taxon>Solanales</taxon>
        <taxon>Convolvulaceae</taxon>
        <taxon>Cuscuteae</taxon>
        <taxon>Cuscuta</taxon>
        <taxon>Cuscuta subgen. Grammica</taxon>
        <taxon>Cuscuta sect. Cleistogrammica</taxon>
    </lineage>
</organism>
<keyword evidence="1" id="KW-0175">Coiled coil</keyword>
<keyword evidence="6" id="KW-1185">Reference proteome</keyword>
<feature type="region of interest" description="Disordered" evidence="2">
    <location>
        <begin position="459"/>
        <end position="588"/>
    </location>
</feature>
<evidence type="ECO:0000256" key="2">
    <source>
        <dbReference type="SAM" id="MobiDB-lite"/>
    </source>
</evidence>
<proteinExistence type="predicted"/>
<name>A0A484LHN7_9ASTE</name>
<feature type="compositionally biased region" description="Low complexity" evidence="2">
    <location>
        <begin position="567"/>
        <end position="576"/>
    </location>
</feature>
<evidence type="ECO:0000259" key="4">
    <source>
        <dbReference type="Pfam" id="PF22910"/>
    </source>
</evidence>
<dbReference type="GO" id="GO:1900150">
    <property type="term" value="P:regulation of defense response to fungus"/>
    <property type="evidence" value="ECO:0007669"/>
    <property type="project" value="InterPro"/>
</dbReference>
<dbReference type="PANTHER" id="PTHR31105:SF42">
    <property type="entry name" value="OS02G0258300 PROTEIN"/>
    <property type="match status" value="1"/>
</dbReference>
<reference evidence="5 6" key="1">
    <citation type="submission" date="2018-04" db="EMBL/GenBank/DDBJ databases">
        <authorList>
            <person name="Vogel A."/>
        </authorList>
    </citation>
    <scope>NUCLEOTIDE SEQUENCE [LARGE SCALE GENOMIC DNA]</scope>
</reference>
<evidence type="ECO:0000313" key="6">
    <source>
        <dbReference type="Proteomes" id="UP000595140"/>
    </source>
</evidence>
<sequence>MMSEPPKVRLVRCPNCANLLPEVTGFSVYQCGGCGVVLRAKKKIEGLERFSDKSGEEGELGISERFEKVENLSDSSEIDVKSNAGSSSAISERRVESYKSKISGEQIREKNGEPLQNLVPECESENELQRPESFVGRRRGEARISAGPNRGRRFDIDASSSYELGCDYGYQPLPRRGDRGESSKVEYGEDDRAELMRKLDDLKEQLSRSCQIVDNPKDRLPLDRKIVNQDHPYGGSHDRFGSAQYPAMGRHEILPGHGFYPQSFGFQPYGPVFNPPPPHHPSCSCFHCYNTSQNVVRVLPPAIGIDRFHDVSHKNPYFYDHDHLGRSGLHNYDPRISGSLPIRKRTLKPSGLRCLPVAGAAPFLVCHSCLELLHLSYKRAFLRDNQQMKVKCGACSCVMDFEVRNTRLVPIHGQVKKNGDMFASSDDNMTGDLMNRPVTVFSSEDFDNSGYDFHAMDQDHRSMEGRTRHSKSSSMNAEDINSTELSLKEKVSPPPPPPPVGSPLQDHFDYSTKYGNANRFKIGNGSGPSSPEKTRSKKKTLSSQSSMKDVPVASEMDISSNEYANTGSSLESGESSMGDQTNSNKPNGSFFAIAKKSFKSNKQVVLGEKRGDVIVNGHRISDELVKKAERLAGKISPGQYWYDFRAGFWGVMGGPCLGIIPPFIEEFNYPMPENCTGGNTGVFVNGRQLHDKDLQLLCSRGLPDLKGRSYIIEISGRVLDEDTGKELESLGKLAPTVERMKCGFGMKVPKNAT</sequence>
<feature type="domain" description="Probable zinc-ribbon" evidence="3">
    <location>
        <begin position="358"/>
        <end position="403"/>
    </location>
</feature>
<dbReference type="InterPro" id="IPR055126">
    <property type="entry name" value="EDR4-like_N"/>
</dbReference>
<feature type="compositionally biased region" description="Polar residues" evidence="2">
    <location>
        <begin position="557"/>
        <end position="566"/>
    </location>
</feature>
<dbReference type="EMBL" id="OOIL02001452">
    <property type="protein sequence ID" value="VFQ75626.1"/>
    <property type="molecule type" value="Genomic_DNA"/>
</dbReference>
<dbReference type="OrthoDB" id="2020426at2759"/>
<dbReference type="Pfam" id="PF22910">
    <property type="entry name" value="EDR4-like_1st"/>
    <property type="match status" value="1"/>
</dbReference>
<dbReference type="PANTHER" id="PTHR31105">
    <property type="entry name" value="EXTRA-LARGE G-PROTEIN-LIKE"/>
    <property type="match status" value="1"/>
</dbReference>
<dbReference type="AlphaFoldDB" id="A0A484LHN7"/>
<accession>A0A484LHN7</accession>
<dbReference type="Proteomes" id="UP000595140">
    <property type="component" value="Unassembled WGS sequence"/>
</dbReference>
<dbReference type="InterPro" id="IPR021480">
    <property type="entry name" value="Zinc_ribbon_12"/>
</dbReference>
<dbReference type="Pfam" id="PF11331">
    <property type="entry name" value="Zn_ribbon_12"/>
    <property type="match status" value="1"/>
</dbReference>
<feature type="compositionally biased region" description="Pro residues" evidence="2">
    <location>
        <begin position="492"/>
        <end position="501"/>
    </location>
</feature>
<evidence type="ECO:0000313" key="5">
    <source>
        <dbReference type="EMBL" id="VFQ75626.1"/>
    </source>
</evidence>
<feature type="compositionally biased region" description="Polar residues" evidence="2">
    <location>
        <begin position="472"/>
        <end position="485"/>
    </location>
</feature>
<protein>
    <submittedName>
        <fullName evidence="5">Uncharacterized protein</fullName>
    </submittedName>
</protein>
<evidence type="ECO:0000259" key="3">
    <source>
        <dbReference type="Pfam" id="PF11331"/>
    </source>
</evidence>
<feature type="compositionally biased region" description="Polar residues" evidence="2">
    <location>
        <begin position="577"/>
        <end position="587"/>
    </location>
</feature>
<gene>
    <name evidence="5" type="ORF">CCAM_LOCUS17402</name>
</gene>
<feature type="coiled-coil region" evidence="1">
    <location>
        <begin position="185"/>
        <end position="212"/>
    </location>
</feature>
<feature type="domain" description="Enhanced disease resistance 4-like N-terminal" evidence="4">
    <location>
        <begin position="7"/>
        <end position="40"/>
    </location>
</feature>
<evidence type="ECO:0000256" key="1">
    <source>
        <dbReference type="SAM" id="Coils"/>
    </source>
</evidence>
<dbReference type="InterPro" id="IPR040244">
    <property type="entry name" value="EDR4-like"/>
</dbReference>